<protein>
    <submittedName>
        <fullName evidence="2">Uncharacterized protein</fullName>
    </submittedName>
</protein>
<organism evidence="2 3">
    <name type="scientific">Piromyces finnis</name>
    <dbReference type="NCBI Taxonomy" id="1754191"/>
    <lineage>
        <taxon>Eukaryota</taxon>
        <taxon>Fungi</taxon>
        <taxon>Fungi incertae sedis</taxon>
        <taxon>Chytridiomycota</taxon>
        <taxon>Chytridiomycota incertae sedis</taxon>
        <taxon>Neocallimastigomycetes</taxon>
        <taxon>Neocallimastigales</taxon>
        <taxon>Neocallimastigaceae</taxon>
        <taxon>Piromyces</taxon>
    </lineage>
</organism>
<dbReference type="PANTHER" id="PTHR12794">
    <property type="entry name" value="GEMIN2"/>
    <property type="match status" value="1"/>
</dbReference>
<reference evidence="2 3" key="2">
    <citation type="submission" date="2016-08" db="EMBL/GenBank/DDBJ databases">
        <title>Pervasive Adenine N6-methylation of Active Genes in Fungi.</title>
        <authorList>
            <consortium name="DOE Joint Genome Institute"/>
            <person name="Mondo S.J."/>
            <person name="Dannebaum R.O."/>
            <person name="Kuo R.C."/>
            <person name="Labutti K."/>
            <person name="Haridas S."/>
            <person name="Kuo A."/>
            <person name="Salamov A."/>
            <person name="Ahrendt S.R."/>
            <person name="Lipzen A."/>
            <person name="Sullivan W."/>
            <person name="Andreopoulos W.B."/>
            <person name="Clum A."/>
            <person name="Lindquist E."/>
            <person name="Daum C."/>
            <person name="Ramamoorthy G.K."/>
            <person name="Gryganskyi A."/>
            <person name="Culley D."/>
            <person name="Magnuson J.K."/>
            <person name="James T.Y."/>
            <person name="O'Malley M.A."/>
            <person name="Stajich J.E."/>
            <person name="Spatafora J.W."/>
            <person name="Visel A."/>
            <person name="Grigoriev I.V."/>
        </authorList>
    </citation>
    <scope>NUCLEOTIDE SEQUENCE [LARGE SCALE GENOMIC DNA]</scope>
    <source>
        <strain evidence="3">finn</strain>
    </source>
</reference>
<dbReference type="Pfam" id="PF04938">
    <property type="entry name" value="SIP1"/>
    <property type="match status" value="1"/>
</dbReference>
<dbReference type="STRING" id="1754191.A0A1Y1VMP7"/>
<dbReference type="AlphaFoldDB" id="A0A1Y1VMP7"/>
<proteinExistence type="inferred from homology"/>
<sequence length="180" mass="21193">MSKLKFKFKNDEYEYQNSKNVLPISDIPLNLIPTGPPKTGEIYLRLVHEEAKKCPKVVRKSPPRPVESIITNKTKNINYLRKIFNNFEEEKEKKEKSNQLIPLYLKASKQWKDSFLNDFKNSRNIFNKKELPNNYIKETFPSLEDESSWKIYLYGKSNKEMKKLSTNSGEKEIILESGIK</sequence>
<dbReference type="PANTHER" id="PTHR12794:SF0">
    <property type="entry name" value="GEM-ASSOCIATED PROTEIN 2"/>
    <property type="match status" value="1"/>
</dbReference>
<dbReference type="GO" id="GO:0005634">
    <property type="term" value="C:nucleus"/>
    <property type="evidence" value="ECO:0007669"/>
    <property type="project" value="TreeGrafter"/>
</dbReference>
<dbReference type="InterPro" id="IPR035426">
    <property type="entry name" value="Gemin2/Brr1"/>
</dbReference>
<accession>A0A1Y1VMP7</accession>
<comment type="caution">
    <text evidence="2">The sequence shown here is derived from an EMBL/GenBank/DDBJ whole genome shotgun (WGS) entry which is preliminary data.</text>
</comment>
<dbReference type="Proteomes" id="UP000193719">
    <property type="component" value="Unassembled WGS sequence"/>
</dbReference>
<evidence type="ECO:0000313" key="3">
    <source>
        <dbReference type="Proteomes" id="UP000193719"/>
    </source>
</evidence>
<gene>
    <name evidence="2" type="ORF">BCR36DRAFT_274816</name>
</gene>
<evidence type="ECO:0000313" key="2">
    <source>
        <dbReference type="EMBL" id="ORX60178.1"/>
    </source>
</evidence>
<dbReference type="Gene3D" id="1.20.58.1070">
    <property type="match status" value="1"/>
</dbReference>
<dbReference type="GO" id="GO:0000387">
    <property type="term" value="P:spliceosomal snRNP assembly"/>
    <property type="evidence" value="ECO:0007669"/>
    <property type="project" value="InterPro"/>
</dbReference>
<name>A0A1Y1VMP7_9FUNG</name>
<keyword evidence="3" id="KW-1185">Reference proteome</keyword>
<dbReference type="GO" id="GO:0032797">
    <property type="term" value="C:SMN complex"/>
    <property type="evidence" value="ECO:0007669"/>
    <property type="project" value="TreeGrafter"/>
</dbReference>
<evidence type="ECO:0000256" key="1">
    <source>
        <dbReference type="ARBA" id="ARBA00025758"/>
    </source>
</evidence>
<dbReference type="EMBL" id="MCFH01000002">
    <property type="protein sequence ID" value="ORX60178.1"/>
    <property type="molecule type" value="Genomic_DNA"/>
</dbReference>
<reference evidence="2 3" key="1">
    <citation type="submission" date="2016-08" db="EMBL/GenBank/DDBJ databases">
        <title>Genomes of anaerobic fungi encode conserved fungal cellulosomes for biomass hydrolysis.</title>
        <authorList>
            <consortium name="DOE Joint Genome Institute"/>
            <person name="Haitjema C.H."/>
            <person name="Gilmore S.P."/>
            <person name="Henske J.K."/>
            <person name="Solomon K.V."/>
            <person name="De Groot R."/>
            <person name="Kuo A."/>
            <person name="Mondo S.J."/>
            <person name="Salamov A.A."/>
            <person name="Labutti K."/>
            <person name="Zhao Z."/>
            <person name="Chiniquy J."/>
            <person name="Barry K."/>
            <person name="Brewer H.M."/>
            <person name="Purvine S.O."/>
            <person name="Wright A.T."/>
            <person name="Boxma B."/>
            <person name="Van Alen T."/>
            <person name="Hackstein J.H."/>
            <person name="Baker S.E."/>
            <person name="Grigoriev I.V."/>
            <person name="O'Malley M.A."/>
        </authorList>
    </citation>
    <scope>NUCLEOTIDE SEQUENCE [LARGE SCALE GENOMIC DNA]</scope>
    <source>
        <strain evidence="3">finn</strain>
    </source>
</reference>
<comment type="similarity">
    <text evidence="1">Belongs to the gemin-2 family.</text>
</comment>